<feature type="chain" id="PRO_5045441881" evidence="1">
    <location>
        <begin position="25"/>
        <end position="108"/>
    </location>
</feature>
<evidence type="ECO:0000256" key="1">
    <source>
        <dbReference type="SAM" id="SignalP"/>
    </source>
</evidence>
<dbReference type="RefSeq" id="WP_198578640.1">
    <property type="nucleotide sequence ID" value="NZ_JADWOX010000026.1"/>
</dbReference>
<name>A0ABS0T4G9_9CAUL</name>
<keyword evidence="1" id="KW-0732">Signal</keyword>
<dbReference type="EMBL" id="JADWOX010000026">
    <property type="protein sequence ID" value="MBI1686757.1"/>
    <property type="molecule type" value="Genomic_DNA"/>
</dbReference>
<comment type="caution">
    <text evidence="2">The sequence shown here is derived from an EMBL/GenBank/DDBJ whole genome shotgun (WGS) entry which is preliminary data.</text>
</comment>
<organism evidence="2 3">
    <name type="scientific">Caulobacter hibisci</name>
    <dbReference type="NCBI Taxonomy" id="2035993"/>
    <lineage>
        <taxon>Bacteria</taxon>
        <taxon>Pseudomonadati</taxon>
        <taxon>Pseudomonadota</taxon>
        <taxon>Alphaproteobacteria</taxon>
        <taxon>Caulobacterales</taxon>
        <taxon>Caulobacteraceae</taxon>
        <taxon>Caulobacter</taxon>
    </lineage>
</organism>
<reference evidence="2 3" key="1">
    <citation type="submission" date="2020-11" db="EMBL/GenBank/DDBJ databases">
        <title>genome sequence of strain KACC 18849.</title>
        <authorList>
            <person name="Gao J."/>
            <person name="Zhang X."/>
        </authorList>
    </citation>
    <scope>NUCLEOTIDE SEQUENCE [LARGE SCALE GENOMIC DNA]</scope>
    <source>
        <strain evidence="2 3">KACC 18849</strain>
    </source>
</reference>
<gene>
    <name evidence="2" type="ORF">I4Q42_24075</name>
</gene>
<evidence type="ECO:0000313" key="3">
    <source>
        <dbReference type="Proteomes" id="UP000639859"/>
    </source>
</evidence>
<dbReference type="Proteomes" id="UP000639859">
    <property type="component" value="Unassembled WGS sequence"/>
</dbReference>
<evidence type="ECO:0000313" key="2">
    <source>
        <dbReference type="EMBL" id="MBI1686757.1"/>
    </source>
</evidence>
<proteinExistence type="predicted"/>
<accession>A0ABS0T4G9</accession>
<keyword evidence="3" id="KW-1185">Reference proteome</keyword>
<sequence length="108" mass="11098">MSKSVTAFLLGLTLALGGAGVSLAQAPAPAAAPAAKLSVDSLVGDLIKDSDAKAVLTANIPEVVTNPQLTMGYGMKLRDIAQFEPTLTPEKLAKIDKDLAAMQAKRGH</sequence>
<feature type="signal peptide" evidence="1">
    <location>
        <begin position="1"/>
        <end position="24"/>
    </location>
</feature>
<protein>
    <submittedName>
        <fullName evidence="2">Uncharacterized protein</fullName>
    </submittedName>
</protein>